<dbReference type="InterPro" id="IPR019786">
    <property type="entry name" value="Zinc_finger_PHD-type_CS"/>
</dbReference>
<dbReference type="GO" id="GO:0051213">
    <property type="term" value="F:dioxygenase activity"/>
    <property type="evidence" value="ECO:0007669"/>
    <property type="project" value="UniProtKB-KW"/>
</dbReference>
<dbReference type="PROSITE" id="PS51184">
    <property type="entry name" value="JMJC"/>
    <property type="match status" value="1"/>
</dbReference>
<keyword evidence="3" id="KW-0479">Metal-binding</keyword>
<proteinExistence type="inferred from homology"/>
<dbReference type="Gene3D" id="1.20.58.1360">
    <property type="match status" value="1"/>
</dbReference>
<keyword evidence="10" id="KW-0805">Transcription regulation</keyword>
<organism evidence="17 18">
    <name type="scientific">Eptatretus burgeri</name>
    <name type="common">Inshore hagfish</name>
    <dbReference type="NCBI Taxonomy" id="7764"/>
    <lineage>
        <taxon>Eukaryota</taxon>
        <taxon>Metazoa</taxon>
        <taxon>Chordata</taxon>
        <taxon>Craniata</taxon>
        <taxon>Vertebrata</taxon>
        <taxon>Cyclostomata</taxon>
        <taxon>Myxini</taxon>
        <taxon>Myxiniformes</taxon>
        <taxon>Myxinidae</taxon>
        <taxon>Eptatretinae</taxon>
        <taxon>Eptatretus</taxon>
    </lineage>
</organism>
<dbReference type="InterPro" id="IPR001965">
    <property type="entry name" value="Znf_PHD"/>
</dbReference>
<keyword evidence="4 13" id="KW-0863">Zinc-finger</keyword>
<dbReference type="PROSITE" id="PS50016">
    <property type="entry name" value="ZF_PHD_2"/>
    <property type="match status" value="1"/>
</dbReference>
<dbReference type="OMA" id="SVYYTVC"/>
<dbReference type="GO" id="GO:0008270">
    <property type="term" value="F:zinc ion binding"/>
    <property type="evidence" value="ECO:0007669"/>
    <property type="project" value="UniProtKB-KW"/>
</dbReference>
<keyword evidence="5" id="KW-0862">Zinc</keyword>
<dbReference type="Gene3D" id="3.30.40.10">
    <property type="entry name" value="Zinc/RING finger domain, C3HC4 (zinc finger)"/>
    <property type="match status" value="1"/>
</dbReference>
<evidence type="ECO:0000313" key="17">
    <source>
        <dbReference type="Ensembl" id="ENSEBUP00000000957.1"/>
    </source>
</evidence>
<dbReference type="AlphaFoldDB" id="A0A8C4N3N2"/>
<evidence type="ECO:0000259" key="16">
    <source>
        <dbReference type="PROSITE" id="PS51184"/>
    </source>
</evidence>
<protein>
    <submittedName>
        <fullName evidence="17">Uncharacterized protein</fullName>
    </submittedName>
</protein>
<feature type="compositionally biased region" description="Basic and acidic residues" evidence="14">
    <location>
        <begin position="481"/>
        <end position="490"/>
    </location>
</feature>
<keyword evidence="12" id="KW-0539">Nucleus</keyword>
<keyword evidence="18" id="KW-1185">Reference proteome</keyword>
<evidence type="ECO:0000259" key="15">
    <source>
        <dbReference type="PROSITE" id="PS50016"/>
    </source>
</evidence>
<dbReference type="SUPFAM" id="SSF57903">
    <property type="entry name" value="FYVE/PHD zinc finger"/>
    <property type="match status" value="1"/>
</dbReference>
<dbReference type="InterPro" id="IPR003347">
    <property type="entry name" value="JmjC_dom"/>
</dbReference>
<dbReference type="Ensembl" id="ENSEBUT00000001269.1">
    <property type="protein sequence ID" value="ENSEBUP00000000957.1"/>
    <property type="gene ID" value="ENSEBUG00000000793.1"/>
</dbReference>
<keyword evidence="7" id="KW-0223">Dioxygenase</keyword>
<reference evidence="17" key="2">
    <citation type="submission" date="2025-09" db="UniProtKB">
        <authorList>
            <consortium name="Ensembl"/>
        </authorList>
    </citation>
    <scope>IDENTIFICATION</scope>
</reference>
<dbReference type="Pfam" id="PF02373">
    <property type="entry name" value="JmjC"/>
    <property type="match status" value="1"/>
</dbReference>
<evidence type="ECO:0000256" key="7">
    <source>
        <dbReference type="ARBA" id="ARBA00022964"/>
    </source>
</evidence>
<comment type="similarity">
    <text evidence="2">Belongs to the JHDM1 histone demethylase family. JHDM1D subfamily.</text>
</comment>
<evidence type="ECO:0000256" key="4">
    <source>
        <dbReference type="ARBA" id="ARBA00022771"/>
    </source>
</evidence>
<comment type="subcellular location">
    <subcellularLocation>
        <location evidence="1">Nucleus</location>
    </subcellularLocation>
</comment>
<evidence type="ECO:0000256" key="13">
    <source>
        <dbReference type="PROSITE-ProRule" id="PRU00146"/>
    </source>
</evidence>
<evidence type="ECO:0000256" key="12">
    <source>
        <dbReference type="ARBA" id="ARBA00023242"/>
    </source>
</evidence>
<feature type="domain" description="JmjC" evidence="16">
    <location>
        <begin position="197"/>
        <end position="352"/>
    </location>
</feature>
<reference evidence="17" key="1">
    <citation type="submission" date="2025-08" db="UniProtKB">
        <authorList>
            <consortium name="Ensembl"/>
        </authorList>
    </citation>
    <scope>IDENTIFICATION</scope>
</reference>
<evidence type="ECO:0000256" key="9">
    <source>
        <dbReference type="ARBA" id="ARBA00023004"/>
    </source>
</evidence>
<dbReference type="SMART" id="SM00558">
    <property type="entry name" value="JmjC"/>
    <property type="match status" value="1"/>
</dbReference>
<dbReference type="GeneTree" id="ENSGT00940000157847"/>
<dbReference type="InterPro" id="IPR041070">
    <property type="entry name" value="JHD"/>
</dbReference>
<sequence>MASAEPVYCLCRLPYDVTRFMIECDICKDWFHGSCVGVEEHASIDIDLYHCPNCAKLYGPSVLMDVGSCSIGGGMTGDGQPVHTGSPVFIKELKSRMFPSADEILLKPHGSQLSMQFLEQSGFDLPILVAKRDGLGLAVPSTSFSVCDVEQHIGGDRIIDVIDVARQAGIKMSLHEFVQFYTNSNRSNILNVISLEFSNTRLSPLVEPPDVVRQLSWVENHWPQDAPYPTPRVDKYCLMGVKDSYTDFHIDFGGTSVWYHVLKGEKVFYLIKPTNANLALYERWSISSNQNEMFFGDQVDKCYRCVVKQGQTLFIPTGWIHAVLTPVDSCMLIAFWPLHHVDRVNEMEKRLKTADVFAFPNFETLCWYTAQSFLDTFRELRSKGTQPPAYLIQGTKSLNSTLRSWTRKEVLAEHEVDIPDDLIYSQLTKDLAKEVRLAEVFYPSLESEDEEPVFKSRAKKRRSVGDAPWNPAAKVVPSVPRPERPVREGTRVPSIETGLAAAAAKLSQQVCCSHYHIMAFGHLFSISLYPTIHQIYLFLADHEYTSPGGALGAVRGATPMAPGVFLSSRKSTSGTPSGISPSIKSIVLLQSCGKRPRKGLATAKQRLGKILKIQKNGRLLL</sequence>
<evidence type="ECO:0000256" key="6">
    <source>
        <dbReference type="ARBA" id="ARBA00022853"/>
    </source>
</evidence>
<keyword evidence="6" id="KW-0156">Chromatin regulator</keyword>
<dbReference type="Pfam" id="PF00628">
    <property type="entry name" value="PHD"/>
    <property type="match status" value="1"/>
</dbReference>
<evidence type="ECO:0000256" key="5">
    <source>
        <dbReference type="ARBA" id="ARBA00022833"/>
    </source>
</evidence>
<evidence type="ECO:0000256" key="3">
    <source>
        <dbReference type="ARBA" id="ARBA00022723"/>
    </source>
</evidence>
<dbReference type="GO" id="GO:0005634">
    <property type="term" value="C:nucleus"/>
    <property type="evidence" value="ECO:0007669"/>
    <property type="project" value="UniProtKB-SubCell"/>
</dbReference>
<dbReference type="SMART" id="SM00249">
    <property type="entry name" value="PHD"/>
    <property type="match status" value="1"/>
</dbReference>
<accession>A0A8C4N3N2</accession>
<evidence type="ECO:0000313" key="18">
    <source>
        <dbReference type="Proteomes" id="UP000694388"/>
    </source>
</evidence>
<dbReference type="GO" id="GO:0006325">
    <property type="term" value="P:chromatin organization"/>
    <property type="evidence" value="ECO:0007669"/>
    <property type="project" value="UniProtKB-KW"/>
</dbReference>
<dbReference type="InterPro" id="IPR019787">
    <property type="entry name" value="Znf_PHD-finger"/>
</dbReference>
<keyword evidence="11" id="KW-0804">Transcription</keyword>
<name>A0A8C4N3N2_EPTBU</name>
<dbReference type="PROSITE" id="PS01359">
    <property type="entry name" value="ZF_PHD_1"/>
    <property type="match status" value="1"/>
</dbReference>
<dbReference type="SUPFAM" id="SSF51197">
    <property type="entry name" value="Clavaminate synthase-like"/>
    <property type="match status" value="1"/>
</dbReference>
<dbReference type="Proteomes" id="UP000694388">
    <property type="component" value="Unplaced"/>
</dbReference>
<dbReference type="Pfam" id="PF17811">
    <property type="entry name" value="JHD"/>
    <property type="match status" value="1"/>
</dbReference>
<keyword evidence="8" id="KW-0560">Oxidoreductase</keyword>
<evidence type="ECO:0000256" key="14">
    <source>
        <dbReference type="SAM" id="MobiDB-lite"/>
    </source>
</evidence>
<dbReference type="InterPro" id="IPR013083">
    <property type="entry name" value="Znf_RING/FYVE/PHD"/>
</dbReference>
<dbReference type="FunFam" id="3.30.40.10:FF:000193">
    <property type="entry name" value="lysine-specific demethylase PHF2 isoform X1"/>
    <property type="match status" value="1"/>
</dbReference>
<dbReference type="PANTHER" id="PTHR23123">
    <property type="entry name" value="PHD/F-BOX CONTAINING PROTEIN"/>
    <property type="match status" value="1"/>
</dbReference>
<dbReference type="InterPro" id="IPR011011">
    <property type="entry name" value="Znf_FYVE_PHD"/>
</dbReference>
<evidence type="ECO:0000256" key="10">
    <source>
        <dbReference type="ARBA" id="ARBA00023015"/>
    </source>
</evidence>
<dbReference type="Gene3D" id="2.60.120.650">
    <property type="entry name" value="Cupin"/>
    <property type="match status" value="1"/>
</dbReference>
<feature type="region of interest" description="Disordered" evidence="14">
    <location>
        <begin position="464"/>
        <end position="491"/>
    </location>
</feature>
<dbReference type="InterPro" id="IPR050690">
    <property type="entry name" value="JHDM1_Histone_Demethylase"/>
</dbReference>
<keyword evidence="9" id="KW-0408">Iron</keyword>
<evidence type="ECO:0000256" key="8">
    <source>
        <dbReference type="ARBA" id="ARBA00023002"/>
    </source>
</evidence>
<evidence type="ECO:0000256" key="2">
    <source>
        <dbReference type="ARBA" id="ARBA00006942"/>
    </source>
</evidence>
<evidence type="ECO:0000256" key="11">
    <source>
        <dbReference type="ARBA" id="ARBA00023163"/>
    </source>
</evidence>
<evidence type="ECO:0000256" key="1">
    <source>
        <dbReference type="ARBA" id="ARBA00004123"/>
    </source>
</evidence>
<feature type="domain" description="PHD-type" evidence="15">
    <location>
        <begin position="6"/>
        <end position="57"/>
    </location>
</feature>